<feature type="compositionally biased region" description="Polar residues" evidence="1">
    <location>
        <begin position="649"/>
        <end position="660"/>
    </location>
</feature>
<accession>A0ABQ2GYC4</accession>
<gene>
    <name evidence="2" type="ORF">GCM10010841_27050</name>
</gene>
<dbReference type="InterPro" id="IPR012334">
    <property type="entry name" value="Pectin_lyas_fold"/>
</dbReference>
<dbReference type="PANTHER" id="PTHR11319:SF35">
    <property type="entry name" value="OUTER MEMBRANE PROTEIN PMPC-RELATED"/>
    <property type="match status" value="1"/>
</dbReference>
<dbReference type="Proteomes" id="UP000661918">
    <property type="component" value="Unassembled WGS sequence"/>
</dbReference>
<organism evidence="2 3">
    <name type="scientific">Deinococcus aerophilus</name>
    <dbReference type="NCBI Taxonomy" id="522488"/>
    <lineage>
        <taxon>Bacteria</taxon>
        <taxon>Thermotogati</taxon>
        <taxon>Deinococcota</taxon>
        <taxon>Deinococci</taxon>
        <taxon>Deinococcales</taxon>
        <taxon>Deinococcaceae</taxon>
        <taxon>Deinococcus</taxon>
    </lineage>
</organism>
<comment type="caution">
    <text evidence="2">The sequence shown here is derived from an EMBL/GenBank/DDBJ whole genome shotgun (WGS) entry which is preliminary data.</text>
</comment>
<protein>
    <recommendedName>
        <fullName evidence="4">Right handed beta helix domain-containing protein</fullName>
    </recommendedName>
</protein>
<dbReference type="PANTHER" id="PTHR11319">
    <property type="entry name" value="G PROTEIN-COUPLED RECEPTOR-RELATED"/>
    <property type="match status" value="1"/>
</dbReference>
<evidence type="ECO:0000256" key="1">
    <source>
        <dbReference type="SAM" id="MobiDB-lite"/>
    </source>
</evidence>
<name>A0ABQ2GYC4_9DEIO</name>
<feature type="region of interest" description="Disordered" evidence="1">
    <location>
        <begin position="620"/>
        <end position="660"/>
    </location>
</feature>
<dbReference type="Gene3D" id="2.160.20.10">
    <property type="entry name" value="Single-stranded right-handed beta-helix, Pectin lyase-like"/>
    <property type="match status" value="1"/>
</dbReference>
<keyword evidence="3" id="KW-1185">Reference proteome</keyword>
<evidence type="ECO:0000313" key="2">
    <source>
        <dbReference type="EMBL" id="GGM17382.1"/>
    </source>
</evidence>
<reference evidence="3" key="1">
    <citation type="journal article" date="2019" name="Int. J. Syst. Evol. Microbiol.">
        <title>The Global Catalogue of Microorganisms (GCM) 10K type strain sequencing project: providing services to taxonomists for standard genome sequencing and annotation.</title>
        <authorList>
            <consortium name="The Broad Institute Genomics Platform"/>
            <consortium name="The Broad Institute Genome Sequencing Center for Infectious Disease"/>
            <person name="Wu L."/>
            <person name="Ma J."/>
        </authorList>
    </citation>
    <scope>NUCLEOTIDE SEQUENCE [LARGE SCALE GENOMIC DNA]</scope>
    <source>
        <strain evidence="3">JCM 15443</strain>
    </source>
</reference>
<dbReference type="SUPFAM" id="SSF51126">
    <property type="entry name" value="Pectin lyase-like"/>
    <property type="match status" value="3"/>
</dbReference>
<evidence type="ECO:0008006" key="4">
    <source>
        <dbReference type="Google" id="ProtNLM"/>
    </source>
</evidence>
<sequence length="660" mass="63202">MVFPLPPPPSGAEGVPMNAPLVRLGLPLLSLSLLLAACGGGNVDPPLVGTPVTSLADSGPGTLRELLSSAGAGDTLRLSSGSITLSSPLTVSRNVTVDLGSGVIDANGKGRALEIPSGVTVTIKGGMLKGGMGAPITLARVGPQALSVATYGGVLLNEGTLTLDGTTVTGGTANMGGGIANLKGATLSLRGGSSVTGNSAQVLAENKEESSGGGGGIFNKGTLKVEAGSVSANTATNSGGGIYGGVDSVTTVSGGKVDGNTVTAPVVQTGTNTTGSAGGGIYSNGDVTITGGSVSGNTASYFGGGVTVQSTLDAQGNLVSPRITLGGGTIENNRVTDDAAGGSGGGLWINGNFTMTGGAVRDNAAPYGGGMGIFRDASITGGTIEGNTASKNGGGLLLFTPASRTTNSTVTFGGTATVRNNTAGDNSGGIAVSRTTLNMTGGTVTGNTAVNSGGGLALGGDTNSTIGGGVISGNKVTGSTDGGGGIRVFRSGKLTLSGGVISANSASRTGGGLVLDGQVTMTGGEISGNTVTGKGAGEGGGGGIRMYPNAVFIASGGGIKDNTALYGGGVFVGAASATNGDPAAQFTLSGATVSGNQATDTYGDGGGFYNDGKLTISSGSVTGNTAKNKGGGIRNTKRATYAQPGGSVTGNTPDNVYSEP</sequence>
<proteinExistence type="predicted"/>
<dbReference type="SMART" id="SM00710">
    <property type="entry name" value="PbH1"/>
    <property type="match status" value="10"/>
</dbReference>
<dbReference type="InterPro" id="IPR006626">
    <property type="entry name" value="PbH1"/>
</dbReference>
<evidence type="ECO:0000313" key="3">
    <source>
        <dbReference type="Proteomes" id="UP000661918"/>
    </source>
</evidence>
<dbReference type="EMBL" id="BMOM01000028">
    <property type="protein sequence ID" value="GGM17382.1"/>
    <property type="molecule type" value="Genomic_DNA"/>
</dbReference>
<dbReference type="InterPro" id="IPR011050">
    <property type="entry name" value="Pectin_lyase_fold/virulence"/>
</dbReference>